<dbReference type="GO" id="GO:0106430">
    <property type="term" value="F:dihydroorotate dehydrogenase (quinone) activity"/>
    <property type="evidence" value="ECO:0007669"/>
    <property type="project" value="UniProtKB-EC"/>
</dbReference>
<evidence type="ECO:0000256" key="2">
    <source>
        <dbReference type="ARBA" id="ARBA00005161"/>
    </source>
</evidence>
<dbReference type="UniPathway" id="UPA00070">
    <property type="reaction ID" value="UER00946"/>
</dbReference>
<evidence type="ECO:0000256" key="9">
    <source>
        <dbReference type="ARBA" id="ARBA00022792"/>
    </source>
</evidence>
<evidence type="ECO:0000256" key="5">
    <source>
        <dbReference type="ARBA" id="ARBA00017599"/>
    </source>
</evidence>
<keyword evidence="9 16" id="KW-0999">Mitochondrion inner membrane</keyword>
<keyword evidence="14" id="KW-0472">Membrane</keyword>
<sequence>MRLLKNIFFFRGFEYVSKQKLKEKLKSMVKLTAGGTVAFYGIGLWSNNAKFYESMVMPAVRWLDPETAHRAAVLAAKYGLVPRDRSPDLAVLRTSLWGLEFDNPVGLAAGFDKHGEACDGMLDVGFGFVEVGSVTPEPQPGNPQPRVFRLEEDDAVINRYGFNSEGHAAVVERLRARREAGGLVGVNLGKNKLSADAAADYVAGVNAFAGLASYFVVNVSSPNTPGLRELQKGDDLERLLDSVLEARDAACPPPGRPPVLLKIAPDLSAEQRQHVAQCALARKERLGGLIVSNTTISRDAGLRSPHAAETGGLSGRPLQKLSTDAVADMYRLTNGEIPIVGVGGVFSGEDAYQKVRAGASLVQLYTSLAVCGPPIVGEIKRQLAELLTADGFNSVSEAVGADHRPGKTPTNSAAKQGRAVSEQIRADLRTAAGS</sequence>
<dbReference type="CDD" id="cd04738">
    <property type="entry name" value="DHOD_2_like"/>
    <property type="match status" value="1"/>
</dbReference>
<dbReference type="SUPFAM" id="SSF51395">
    <property type="entry name" value="FMN-linked oxidoreductases"/>
    <property type="match status" value="1"/>
</dbReference>
<gene>
    <name evidence="19" type="primary">Dhodh_0</name>
    <name evidence="19" type="ORF">FJT64_004598</name>
</gene>
<dbReference type="OrthoDB" id="14784at2759"/>
<dbReference type="NCBIfam" id="NF003652">
    <property type="entry name" value="PRK05286.2-5"/>
    <property type="match status" value="1"/>
</dbReference>
<dbReference type="PANTHER" id="PTHR48109">
    <property type="entry name" value="DIHYDROOROTATE DEHYDROGENASE (QUINONE), MITOCHONDRIAL-RELATED"/>
    <property type="match status" value="1"/>
</dbReference>
<evidence type="ECO:0000256" key="3">
    <source>
        <dbReference type="ARBA" id="ARBA00005359"/>
    </source>
</evidence>
<dbReference type="PANTHER" id="PTHR48109:SF4">
    <property type="entry name" value="DIHYDROOROTATE DEHYDROGENASE (QUINONE), MITOCHONDRIAL"/>
    <property type="match status" value="1"/>
</dbReference>
<dbReference type="GO" id="GO:0005743">
    <property type="term" value="C:mitochondrial inner membrane"/>
    <property type="evidence" value="ECO:0007669"/>
    <property type="project" value="UniProtKB-SubCell"/>
</dbReference>
<evidence type="ECO:0000256" key="6">
    <source>
        <dbReference type="ARBA" id="ARBA00022630"/>
    </source>
</evidence>
<evidence type="ECO:0000256" key="12">
    <source>
        <dbReference type="ARBA" id="ARBA00023002"/>
    </source>
</evidence>
<evidence type="ECO:0000256" key="1">
    <source>
        <dbReference type="ARBA" id="ARBA00004434"/>
    </source>
</evidence>
<dbReference type="AlphaFoldDB" id="A0A6A4VYT0"/>
<dbReference type="EMBL" id="VIIS01001448">
    <property type="protein sequence ID" value="KAF0298039.1"/>
    <property type="molecule type" value="Genomic_DNA"/>
</dbReference>
<dbReference type="InterPro" id="IPR005720">
    <property type="entry name" value="Dihydroorotate_DH_cat"/>
</dbReference>
<dbReference type="Pfam" id="PF01180">
    <property type="entry name" value="DHO_dh"/>
    <property type="match status" value="1"/>
</dbReference>
<feature type="domain" description="Dihydroorotate dehydrogenase catalytic" evidence="18">
    <location>
        <begin position="92"/>
        <end position="387"/>
    </location>
</feature>
<dbReference type="Gene3D" id="3.20.20.70">
    <property type="entry name" value="Aldolase class I"/>
    <property type="match status" value="1"/>
</dbReference>
<evidence type="ECO:0000256" key="7">
    <source>
        <dbReference type="ARBA" id="ARBA00022643"/>
    </source>
</evidence>
<proteinExistence type="inferred from homology"/>
<feature type="region of interest" description="Disordered" evidence="17">
    <location>
        <begin position="397"/>
        <end position="420"/>
    </location>
</feature>
<comment type="cofactor">
    <cofactor evidence="16">
        <name>FMN</name>
        <dbReference type="ChEBI" id="CHEBI:58210"/>
    </cofactor>
    <text evidence="16">Binds 1 FMN per subunit.</text>
</comment>
<dbReference type="GO" id="GO:0006207">
    <property type="term" value="P:'de novo' pyrimidine nucleobase biosynthetic process"/>
    <property type="evidence" value="ECO:0007669"/>
    <property type="project" value="InterPro"/>
</dbReference>
<comment type="catalytic activity">
    <reaction evidence="15 16">
        <text>(S)-dihydroorotate + a quinone = orotate + a quinol</text>
        <dbReference type="Rhea" id="RHEA:30187"/>
        <dbReference type="ChEBI" id="CHEBI:24646"/>
        <dbReference type="ChEBI" id="CHEBI:30839"/>
        <dbReference type="ChEBI" id="CHEBI:30864"/>
        <dbReference type="ChEBI" id="CHEBI:132124"/>
        <dbReference type="EC" id="1.3.5.2"/>
    </reaction>
</comment>
<dbReference type="Proteomes" id="UP000440578">
    <property type="component" value="Unassembled WGS sequence"/>
</dbReference>
<keyword evidence="13 16" id="KW-0496">Mitochondrion</keyword>
<evidence type="ECO:0000256" key="4">
    <source>
        <dbReference type="ARBA" id="ARBA00012791"/>
    </source>
</evidence>
<evidence type="ECO:0000313" key="19">
    <source>
        <dbReference type="EMBL" id="KAF0298039.1"/>
    </source>
</evidence>
<accession>A0A6A4VYT0</accession>
<organism evidence="19 20">
    <name type="scientific">Amphibalanus amphitrite</name>
    <name type="common">Striped barnacle</name>
    <name type="synonym">Balanus amphitrite</name>
    <dbReference type="NCBI Taxonomy" id="1232801"/>
    <lineage>
        <taxon>Eukaryota</taxon>
        <taxon>Metazoa</taxon>
        <taxon>Ecdysozoa</taxon>
        <taxon>Arthropoda</taxon>
        <taxon>Crustacea</taxon>
        <taxon>Multicrustacea</taxon>
        <taxon>Cirripedia</taxon>
        <taxon>Thoracica</taxon>
        <taxon>Thoracicalcarea</taxon>
        <taxon>Balanomorpha</taxon>
        <taxon>Balanoidea</taxon>
        <taxon>Balanidae</taxon>
        <taxon>Amphibalaninae</taxon>
        <taxon>Amphibalanus</taxon>
    </lineage>
</organism>
<reference evidence="19 20" key="1">
    <citation type="submission" date="2019-07" db="EMBL/GenBank/DDBJ databases">
        <title>Draft genome assembly of a fouling barnacle, Amphibalanus amphitrite (Darwin, 1854): The first reference genome for Thecostraca.</title>
        <authorList>
            <person name="Kim W."/>
        </authorList>
    </citation>
    <scope>NUCLEOTIDE SEQUENCE [LARGE SCALE GENOMIC DNA]</scope>
    <source>
        <strain evidence="19">SNU_AA5</strain>
        <tissue evidence="19">Soma without cirri and trophi</tissue>
    </source>
</reference>
<keyword evidence="7 16" id="KW-0288">FMN</keyword>
<comment type="pathway">
    <text evidence="2 16">Pyrimidine metabolism; UMP biosynthesis via de novo pathway; orotate from (S)-dihydroorotate (quinone route): step 1/1.</text>
</comment>
<evidence type="ECO:0000313" key="20">
    <source>
        <dbReference type="Proteomes" id="UP000440578"/>
    </source>
</evidence>
<dbReference type="GO" id="GO:0044205">
    <property type="term" value="P:'de novo' UMP biosynthetic process"/>
    <property type="evidence" value="ECO:0007669"/>
    <property type="project" value="UniProtKB-UniPathway"/>
</dbReference>
<dbReference type="InterPro" id="IPR013785">
    <property type="entry name" value="Aldolase_TIM"/>
</dbReference>
<keyword evidence="11" id="KW-1133">Transmembrane helix</keyword>
<evidence type="ECO:0000256" key="10">
    <source>
        <dbReference type="ARBA" id="ARBA00022946"/>
    </source>
</evidence>
<evidence type="ECO:0000256" key="11">
    <source>
        <dbReference type="ARBA" id="ARBA00022989"/>
    </source>
</evidence>
<evidence type="ECO:0000256" key="15">
    <source>
        <dbReference type="ARBA" id="ARBA00048639"/>
    </source>
</evidence>
<comment type="subcellular location">
    <subcellularLocation>
        <location evidence="1 16">Mitochondrion inner membrane</location>
        <topology evidence="1 16">Single-pass membrane protein</topology>
    </subcellularLocation>
</comment>
<dbReference type="PROSITE" id="PS00912">
    <property type="entry name" value="DHODEHASE_2"/>
    <property type="match status" value="1"/>
</dbReference>
<keyword evidence="6 16" id="KW-0285">Flavoprotein</keyword>
<protein>
    <recommendedName>
        <fullName evidence="5 16">Dihydroorotate dehydrogenase (quinone), mitochondrial</fullName>
        <shortName evidence="16">DHOdehase</shortName>
        <ecNumber evidence="4 16">1.3.5.2</ecNumber>
    </recommendedName>
</protein>
<comment type="caution">
    <text evidence="19">The sequence shown here is derived from an EMBL/GenBank/DDBJ whole genome shotgun (WGS) entry which is preliminary data.</text>
</comment>
<dbReference type="PROSITE" id="PS00911">
    <property type="entry name" value="DHODEHASE_1"/>
    <property type="match status" value="1"/>
</dbReference>
<evidence type="ECO:0000256" key="14">
    <source>
        <dbReference type="ARBA" id="ARBA00023136"/>
    </source>
</evidence>
<evidence type="ECO:0000256" key="8">
    <source>
        <dbReference type="ARBA" id="ARBA00022692"/>
    </source>
</evidence>
<evidence type="ECO:0000256" key="13">
    <source>
        <dbReference type="ARBA" id="ARBA00023128"/>
    </source>
</evidence>
<keyword evidence="8" id="KW-0812">Transmembrane</keyword>
<evidence type="ECO:0000256" key="16">
    <source>
        <dbReference type="RuleBase" id="RU361255"/>
    </source>
</evidence>
<comment type="similarity">
    <text evidence="3 16">Belongs to the dihydroorotate dehydrogenase family. Type 2 subfamily.</text>
</comment>
<evidence type="ECO:0000259" key="18">
    <source>
        <dbReference type="Pfam" id="PF01180"/>
    </source>
</evidence>
<dbReference type="InterPro" id="IPR001295">
    <property type="entry name" value="Dihydroorotate_DH_CS"/>
</dbReference>
<dbReference type="NCBIfam" id="TIGR01036">
    <property type="entry name" value="pyrD_sub2"/>
    <property type="match status" value="1"/>
</dbReference>
<dbReference type="InterPro" id="IPR050074">
    <property type="entry name" value="DHO_dehydrogenase"/>
</dbReference>
<keyword evidence="20" id="KW-1185">Reference proteome</keyword>
<keyword evidence="12 16" id="KW-0560">Oxidoreductase</keyword>
<keyword evidence="10" id="KW-0809">Transit peptide</keyword>
<evidence type="ECO:0000256" key="17">
    <source>
        <dbReference type="SAM" id="MobiDB-lite"/>
    </source>
</evidence>
<dbReference type="FunFam" id="3.20.20.70:FF:000066">
    <property type="entry name" value="Dihydroorotate dehydrogenase (quinone), mitochondrial"/>
    <property type="match status" value="1"/>
</dbReference>
<dbReference type="InterPro" id="IPR005719">
    <property type="entry name" value="Dihydroorotate_DH_2"/>
</dbReference>
<dbReference type="EC" id="1.3.5.2" evidence="4 16"/>
<name>A0A6A4VYT0_AMPAM</name>
<dbReference type="NCBIfam" id="NF003645">
    <property type="entry name" value="PRK05286.1-2"/>
    <property type="match status" value="1"/>
</dbReference>